<feature type="region of interest" description="Disordered" evidence="11">
    <location>
        <begin position="364"/>
        <end position="407"/>
    </location>
</feature>
<comment type="function">
    <text evidence="10">Catalyzes the last two steps in the biosynthesis of 5-methylaminomethyl-2-thiouridine (mnm(5)s(2)U) at the wobble position (U34) in tRNA. Catalyzes the FAD-dependent demodification of cmnm(5)s(2)U34 to nm(5)s(2)U34, followed by the transfer of a methyl group from S-adenosyl-L-methionine to nm(5)s(2)U34, to form mnm(5)s(2)U34.</text>
</comment>
<dbReference type="InterPro" id="IPR036188">
    <property type="entry name" value="FAD/NAD-bd_sf"/>
</dbReference>
<feature type="region of interest" description="tRNA (mnm(5)s(2)U34)-methyltransferase" evidence="10">
    <location>
        <begin position="1"/>
        <end position="252"/>
    </location>
</feature>
<dbReference type="Proteomes" id="UP001082899">
    <property type="component" value="Unassembled WGS sequence"/>
</dbReference>
<organism evidence="14 15">
    <name type="scientific">Robbsia betulipollinis</name>
    <dbReference type="NCBI Taxonomy" id="2981849"/>
    <lineage>
        <taxon>Bacteria</taxon>
        <taxon>Pseudomonadati</taxon>
        <taxon>Pseudomonadota</taxon>
        <taxon>Betaproteobacteria</taxon>
        <taxon>Burkholderiales</taxon>
        <taxon>Burkholderiaceae</taxon>
        <taxon>Robbsia</taxon>
    </lineage>
</organism>
<name>A0ABT3ZTI8_9BURK</name>
<keyword evidence="3 10" id="KW-0285">Flavoprotein</keyword>
<dbReference type="NCBIfam" id="NF002483">
    <property type="entry name" value="PRK01747.1-4"/>
    <property type="match status" value="1"/>
</dbReference>
<dbReference type="PANTHER" id="PTHR13847">
    <property type="entry name" value="SARCOSINE DEHYDROGENASE-RELATED"/>
    <property type="match status" value="1"/>
</dbReference>
<comment type="caution">
    <text evidence="14">The sequence shown here is derived from an EMBL/GenBank/DDBJ whole genome shotgun (WGS) entry which is preliminary data.</text>
</comment>
<dbReference type="InterPro" id="IPR047785">
    <property type="entry name" value="tRNA_MNMC2"/>
</dbReference>
<evidence type="ECO:0000256" key="2">
    <source>
        <dbReference type="ARBA" id="ARBA00022603"/>
    </source>
</evidence>
<dbReference type="EMBL" id="JAPMXC010000010">
    <property type="protein sequence ID" value="MCY0389178.1"/>
    <property type="molecule type" value="Genomic_DNA"/>
</dbReference>
<comment type="catalytic activity">
    <reaction evidence="10">
        <text>5-aminomethyl-2-thiouridine(34) in tRNA + S-adenosyl-L-methionine = 5-methylaminomethyl-2-thiouridine(34) in tRNA + S-adenosyl-L-homocysteine + H(+)</text>
        <dbReference type="Rhea" id="RHEA:19569"/>
        <dbReference type="Rhea" id="RHEA-COMP:10195"/>
        <dbReference type="Rhea" id="RHEA-COMP:10197"/>
        <dbReference type="ChEBI" id="CHEBI:15378"/>
        <dbReference type="ChEBI" id="CHEBI:57856"/>
        <dbReference type="ChEBI" id="CHEBI:59789"/>
        <dbReference type="ChEBI" id="CHEBI:74454"/>
        <dbReference type="ChEBI" id="CHEBI:74455"/>
        <dbReference type="EC" id="2.1.1.61"/>
    </reaction>
</comment>
<dbReference type="PANTHER" id="PTHR13847:SF283">
    <property type="entry name" value="TRNA 5-METHYLAMINOMETHYL-2-THIOURIDINE BIOSYNTHESIS BIFUNCTIONAL PROTEIN MNMC"/>
    <property type="match status" value="1"/>
</dbReference>
<dbReference type="RefSeq" id="WP_267849076.1">
    <property type="nucleotide sequence ID" value="NZ_JAPMXC010000010.1"/>
</dbReference>
<dbReference type="InterPro" id="IPR017610">
    <property type="entry name" value="tRNA_S-uridine_synth_MnmC_C"/>
</dbReference>
<dbReference type="NCBIfam" id="NF002481">
    <property type="entry name" value="PRK01747.1-2"/>
    <property type="match status" value="1"/>
</dbReference>
<keyword evidence="2 10" id="KW-0489">Methyltransferase</keyword>
<evidence type="ECO:0000256" key="1">
    <source>
        <dbReference type="ARBA" id="ARBA00022490"/>
    </source>
</evidence>
<keyword evidence="15" id="KW-1185">Reference proteome</keyword>
<comment type="similarity">
    <text evidence="10">In the N-terminal section; belongs to the methyltransferase superfamily. tRNA (mnm(5)s(2)U34)-methyltransferase family.</text>
</comment>
<dbReference type="InterPro" id="IPR008471">
    <property type="entry name" value="MnmC-like_methylTransf"/>
</dbReference>
<keyword evidence="6 10" id="KW-0819">tRNA processing</keyword>
<dbReference type="InterPro" id="IPR006076">
    <property type="entry name" value="FAD-dep_OxRdtase"/>
</dbReference>
<dbReference type="Gene3D" id="3.40.50.150">
    <property type="entry name" value="Vaccinia Virus protein VP39"/>
    <property type="match status" value="1"/>
</dbReference>
<sequence length="724" mass="76990">MIEPLSPPDWVFREDGTPFSPRYDDIYHSASGALGQARHVFLDGNGLPGRWSGRPLFTIVEAGFGQGLNFLATWLAWRSDPHAPARLHFVSLEKHRFPVEDLRALLARHVAYETESSIHRPAHAAGTPGMLEQMVTALCRAWPPPTTGLHRLEFDAGRVVLTLGLGDAPALAAKLRLRADAFFLDGFSPSKNPRMWDPTFFGALARLADEQATLSTYTSAGEVRRNLIAAGFAMRRAPAYGSKREMLVGHFAPRWRVRRHPPPRRAEAARREAIVIGAGMAGCALAERLAARGWHVNLIDQGAGPATAASGNPAGVFHPMITRDEGLAARLSRAGFLYALSYWRALEAAGHPLRWSAQGLFQKSAESDDDARGDTKRGGNGSQDAHPLNDGSAIDQTAPGLPSSIARPVPAGDASALTGVAGDDAGWLFAQGGWIDPVSLCHAQLAAAGARLHTYFSQRVERLEAAQEPAGGWHAIDATGRRIASGAVVILANAHDASRLARLQHAPTESVRGQLTLLPGSLFPTLTIPLIGGAYLTPTADGALTGASYGIGDTRTALDPDEHLENLQRLAALLRTSPVPSGSPASRIAEASAYSPTTPEPPGSATDASASTPFGLDPARMAGRVAFRCVTGDRLPMIGPLGDEETAQARAHALTGAQPLDLPRASGLYGAFGYGSRGLLWSAIGAELIASQIEGEPPPLESDLIDAIDPARFLMRNLRRGKLF</sequence>
<evidence type="ECO:0000313" key="15">
    <source>
        <dbReference type="Proteomes" id="UP001082899"/>
    </source>
</evidence>
<dbReference type="HAMAP" id="MF_01102">
    <property type="entry name" value="MnmC"/>
    <property type="match status" value="1"/>
</dbReference>
<evidence type="ECO:0000313" key="14">
    <source>
        <dbReference type="EMBL" id="MCY0389178.1"/>
    </source>
</evidence>
<comment type="subcellular location">
    <subcellularLocation>
        <location evidence="10">Cytoplasm</location>
    </subcellularLocation>
</comment>
<evidence type="ECO:0000256" key="8">
    <source>
        <dbReference type="ARBA" id="ARBA00023002"/>
    </source>
</evidence>
<keyword evidence="8 10" id="KW-0560">Oxidoreductase</keyword>
<proteinExistence type="inferred from homology"/>
<comment type="similarity">
    <text evidence="10">In the C-terminal section; belongs to the DAO family.</text>
</comment>
<keyword evidence="4 10" id="KW-0808">Transferase</keyword>
<dbReference type="Pfam" id="PF05430">
    <property type="entry name" value="Methyltransf_30"/>
    <property type="match status" value="1"/>
</dbReference>
<reference evidence="14" key="1">
    <citation type="submission" date="2022-11" db="EMBL/GenBank/DDBJ databases">
        <title>Robbsia betulipollinis sp. nov., isolated from pollen of birch (Betula pendula).</title>
        <authorList>
            <person name="Shi H."/>
            <person name="Ambika Manirajan B."/>
            <person name="Ratering S."/>
            <person name="Geissler-Plaum R."/>
            <person name="Schnell S."/>
        </authorList>
    </citation>
    <scope>NUCLEOTIDE SEQUENCE</scope>
    <source>
        <strain evidence="14">Bb-Pol-6</strain>
    </source>
</reference>
<comment type="cofactor">
    <cofactor evidence="10">
        <name>FAD</name>
        <dbReference type="ChEBI" id="CHEBI:57692"/>
    </cofactor>
</comment>
<keyword evidence="7 10" id="KW-0274">FAD</keyword>
<feature type="region of interest" description="FAD-dependent cmnm(5)s(2)U34 oxidoreductase" evidence="10">
    <location>
        <begin position="276"/>
        <end position="724"/>
    </location>
</feature>
<dbReference type="NCBIfam" id="TIGR03197">
    <property type="entry name" value="MnmC_Cterm"/>
    <property type="match status" value="1"/>
</dbReference>
<dbReference type="Gene3D" id="3.30.9.10">
    <property type="entry name" value="D-Amino Acid Oxidase, subunit A, domain 2"/>
    <property type="match status" value="2"/>
</dbReference>
<gene>
    <name evidence="10 14" type="primary">mnmC</name>
    <name evidence="14" type="ORF">OVY01_18695</name>
</gene>
<evidence type="ECO:0000256" key="4">
    <source>
        <dbReference type="ARBA" id="ARBA00022679"/>
    </source>
</evidence>
<evidence type="ECO:0000256" key="10">
    <source>
        <dbReference type="HAMAP-Rule" id="MF_01102"/>
    </source>
</evidence>
<dbReference type="Gene3D" id="3.50.50.60">
    <property type="entry name" value="FAD/NAD(P)-binding domain"/>
    <property type="match status" value="2"/>
</dbReference>
<dbReference type="EC" id="1.5.-.-" evidence="10"/>
<keyword evidence="9 10" id="KW-0511">Multifunctional enzyme</keyword>
<evidence type="ECO:0000256" key="9">
    <source>
        <dbReference type="ARBA" id="ARBA00023268"/>
    </source>
</evidence>
<dbReference type="EC" id="2.1.1.61" evidence="10"/>
<dbReference type="InterPro" id="IPR029063">
    <property type="entry name" value="SAM-dependent_MTases_sf"/>
</dbReference>
<evidence type="ECO:0000256" key="5">
    <source>
        <dbReference type="ARBA" id="ARBA00022691"/>
    </source>
</evidence>
<evidence type="ECO:0000259" key="12">
    <source>
        <dbReference type="Pfam" id="PF01266"/>
    </source>
</evidence>
<keyword evidence="1 10" id="KW-0963">Cytoplasm</keyword>
<feature type="domain" description="FAD dependent oxidoreductase" evidence="12">
    <location>
        <begin position="273"/>
        <end position="691"/>
    </location>
</feature>
<feature type="region of interest" description="Disordered" evidence="11">
    <location>
        <begin position="577"/>
        <end position="614"/>
    </location>
</feature>
<dbReference type="SUPFAM" id="SSF51905">
    <property type="entry name" value="FAD/NAD(P)-binding domain"/>
    <property type="match status" value="1"/>
</dbReference>
<dbReference type="NCBIfam" id="NF033855">
    <property type="entry name" value="tRNA_MNMC2"/>
    <property type="match status" value="1"/>
</dbReference>
<keyword evidence="5 10" id="KW-0949">S-adenosyl-L-methionine</keyword>
<evidence type="ECO:0000256" key="7">
    <source>
        <dbReference type="ARBA" id="ARBA00022827"/>
    </source>
</evidence>
<dbReference type="Pfam" id="PF01266">
    <property type="entry name" value="DAO"/>
    <property type="match status" value="1"/>
</dbReference>
<accession>A0ABT3ZTI8</accession>
<evidence type="ECO:0000259" key="13">
    <source>
        <dbReference type="Pfam" id="PF05430"/>
    </source>
</evidence>
<evidence type="ECO:0000256" key="11">
    <source>
        <dbReference type="SAM" id="MobiDB-lite"/>
    </source>
</evidence>
<protein>
    <recommendedName>
        <fullName evidence="10">tRNA 5-methylaminomethyl-2-thiouridine biosynthesis bifunctional protein MnmC</fullName>
        <shortName evidence="10">tRNA mnm(5)s(2)U biosynthesis bifunctional protein</shortName>
    </recommendedName>
    <domain>
        <recommendedName>
            <fullName evidence="10">tRNA (mnm(5)s(2)U34)-methyltransferase</fullName>
            <ecNumber evidence="10">2.1.1.61</ecNumber>
        </recommendedName>
    </domain>
    <domain>
        <recommendedName>
            <fullName evidence="10">FAD-dependent cmnm(5)s(2)U34 oxidoreductase</fullName>
            <ecNumber evidence="10">1.5.-.-</ecNumber>
        </recommendedName>
    </domain>
</protein>
<evidence type="ECO:0000256" key="6">
    <source>
        <dbReference type="ARBA" id="ARBA00022694"/>
    </source>
</evidence>
<feature type="domain" description="MnmC-like methyltransferase" evidence="13">
    <location>
        <begin position="132"/>
        <end position="250"/>
    </location>
</feature>
<dbReference type="InterPro" id="IPR023032">
    <property type="entry name" value="tRNA_MAMT_biosynth_bifunc_MnmC"/>
</dbReference>
<evidence type="ECO:0000256" key="3">
    <source>
        <dbReference type="ARBA" id="ARBA00022630"/>
    </source>
</evidence>